<dbReference type="GO" id="GO:0047617">
    <property type="term" value="F:fatty acyl-CoA hydrolase activity"/>
    <property type="evidence" value="ECO:0007669"/>
    <property type="project" value="TreeGrafter"/>
</dbReference>
<dbReference type="SUPFAM" id="SSF54637">
    <property type="entry name" value="Thioesterase/thiol ester dehydrase-isomerase"/>
    <property type="match status" value="1"/>
</dbReference>
<gene>
    <name evidence="1" type="ORF">FB559_4401</name>
</gene>
<dbReference type="PANTHER" id="PTHR31793:SF24">
    <property type="entry name" value="LONG-CHAIN ACYL-COA THIOESTERASE FADM"/>
    <property type="match status" value="1"/>
</dbReference>
<protein>
    <submittedName>
        <fullName evidence="1">Acyl-CoA thioester hydrolase</fullName>
    </submittedName>
</protein>
<comment type="caution">
    <text evidence="1">The sequence shown here is derived from an EMBL/GenBank/DDBJ whole genome shotgun (WGS) entry which is preliminary data.</text>
</comment>
<keyword evidence="2" id="KW-1185">Reference proteome</keyword>
<name>A0A543CNT1_9ACTN</name>
<dbReference type="InterPro" id="IPR029069">
    <property type="entry name" value="HotDog_dom_sf"/>
</dbReference>
<dbReference type="OrthoDB" id="3683044at2"/>
<dbReference type="CDD" id="cd00586">
    <property type="entry name" value="4HBT"/>
    <property type="match status" value="1"/>
</dbReference>
<dbReference type="EMBL" id="VFOZ01000001">
    <property type="protein sequence ID" value="TQL98768.1"/>
    <property type="molecule type" value="Genomic_DNA"/>
</dbReference>
<dbReference type="RefSeq" id="WP_141957332.1">
    <property type="nucleotide sequence ID" value="NZ_VFOZ01000001.1"/>
</dbReference>
<evidence type="ECO:0000313" key="1">
    <source>
        <dbReference type="EMBL" id="TQL98768.1"/>
    </source>
</evidence>
<accession>A0A543CNT1</accession>
<keyword evidence="1" id="KW-0378">Hydrolase</keyword>
<dbReference type="InterPro" id="IPR050563">
    <property type="entry name" value="4-hydroxybenzoyl-CoA_TE"/>
</dbReference>
<evidence type="ECO:0000313" key="2">
    <source>
        <dbReference type="Proteomes" id="UP000316096"/>
    </source>
</evidence>
<dbReference type="Gene3D" id="3.10.129.10">
    <property type="entry name" value="Hotdog Thioesterase"/>
    <property type="match status" value="1"/>
</dbReference>
<proteinExistence type="predicted"/>
<dbReference type="PANTHER" id="PTHR31793">
    <property type="entry name" value="4-HYDROXYBENZOYL-COA THIOESTERASE FAMILY MEMBER"/>
    <property type="match status" value="1"/>
</dbReference>
<dbReference type="AlphaFoldDB" id="A0A543CNT1"/>
<sequence length="154" mass="17340">MPETYVKKLEVRWDDVDVNGHLRNTRYLEYANHARIAYFQQSGWDARRFLGAEVGPVLLSDEIRYRREVFLAEEVEVTCQVTGLSADGARWEMRHEVRRADGSTAATVLSRGGWMGKRTRRLTAPPAELIAVVDAIRSEDCELIEASTAEAGAS</sequence>
<reference evidence="1 2" key="1">
    <citation type="submission" date="2019-06" db="EMBL/GenBank/DDBJ databases">
        <title>Sequencing the genomes of 1000 actinobacteria strains.</title>
        <authorList>
            <person name="Klenk H.-P."/>
        </authorList>
    </citation>
    <scope>NUCLEOTIDE SEQUENCE [LARGE SCALE GENOMIC DNA]</scope>
    <source>
        <strain evidence="1 2">DSM 102200</strain>
    </source>
</reference>
<dbReference type="Pfam" id="PF13279">
    <property type="entry name" value="4HBT_2"/>
    <property type="match status" value="1"/>
</dbReference>
<organism evidence="1 2">
    <name type="scientific">Actinoallomurus bryophytorum</name>
    <dbReference type="NCBI Taxonomy" id="1490222"/>
    <lineage>
        <taxon>Bacteria</taxon>
        <taxon>Bacillati</taxon>
        <taxon>Actinomycetota</taxon>
        <taxon>Actinomycetes</taxon>
        <taxon>Streptosporangiales</taxon>
        <taxon>Thermomonosporaceae</taxon>
        <taxon>Actinoallomurus</taxon>
    </lineage>
</organism>
<dbReference type="Proteomes" id="UP000316096">
    <property type="component" value="Unassembled WGS sequence"/>
</dbReference>